<protein>
    <submittedName>
        <fullName evidence="2">Uncharacterized protein</fullName>
    </submittedName>
</protein>
<feature type="region of interest" description="Disordered" evidence="1">
    <location>
        <begin position="1"/>
        <end position="20"/>
    </location>
</feature>
<reference evidence="2" key="1">
    <citation type="journal article" date="2020" name="Stud. Mycol.">
        <title>101 Dothideomycetes genomes: a test case for predicting lifestyles and emergence of pathogens.</title>
        <authorList>
            <person name="Haridas S."/>
            <person name="Albert R."/>
            <person name="Binder M."/>
            <person name="Bloem J."/>
            <person name="Labutti K."/>
            <person name="Salamov A."/>
            <person name="Andreopoulos B."/>
            <person name="Baker S."/>
            <person name="Barry K."/>
            <person name="Bills G."/>
            <person name="Bluhm B."/>
            <person name="Cannon C."/>
            <person name="Castanera R."/>
            <person name="Culley D."/>
            <person name="Daum C."/>
            <person name="Ezra D."/>
            <person name="Gonzalez J."/>
            <person name="Henrissat B."/>
            <person name="Kuo A."/>
            <person name="Liang C."/>
            <person name="Lipzen A."/>
            <person name="Lutzoni F."/>
            <person name="Magnuson J."/>
            <person name="Mondo S."/>
            <person name="Nolan M."/>
            <person name="Ohm R."/>
            <person name="Pangilinan J."/>
            <person name="Park H.-J."/>
            <person name="Ramirez L."/>
            <person name="Alfaro M."/>
            <person name="Sun H."/>
            <person name="Tritt A."/>
            <person name="Yoshinaga Y."/>
            <person name="Zwiers L.-H."/>
            <person name="Turgeon B."/>
            <person name="Goodwin S."/>
            <person name="Spatafora J."/>
            <person name="Crous P."/>
            <person name="Grigoriev I."/>
        </authorList>
    </citation>
    <scope>NUCLEOTIDE SEQUENCE</scope>
    <source>
        <strain evidence="2">CBS 122367</strain>
    </source>
</reference>
<name>A0A6G1JKV5_9PLEO</name>
<dbReference type="AlphaFoldDB" id="A0A6G1JKV5"/>
<proteinExistence type="predicted"/>
<evidence type="ECO:0000313" key="2">
    <source>
        <dbReference type="EMBL" id="KAF2690783.1"/>
    </source>
</evidence>
<gene>
    <name evidence="2" type="ORF">K458DRAFT_382361</name>
</gene>
<sequence length="170" mass="17615">MSPATASCLTPRPLSTPRLQRSQRFPNQACQGMMALDLAAVQARTPHLRRQPIAPCQAASPSGATPRFSVNSHSPAAIDEASMAFVVVTSSPTEHALALQPPMLRTQDFLPDRLLKSGEQGQALPSSVVGVHVFEAILANDVALAATISVLASSTGTDIAAAAIPPGVDS</sequence>
<keyword evidence="3" id="KW-1185">Reference proteome</keyword>
<evidence type="ECO:0000256" key="1">
    <source>
        <dbReference type="SAM" id="MobiDB-lite"/>
    </source>
</evidence>
<dbReference type="EMBL" id="MU005570">
    <property type="protein sequence ID" value="KAF2690783.1"/>
    <property type="molecule type" value="Genomic_DNA"/>
</dbReference>
<dbReference type="Proteomes" id="UP000799291">
    <property type="component" value="Unassembled WGS sequence"/>
</dbReference>
<evidence type="ECO:0000313" key="3">
    <source>
        <dbReference type="Proteomes" id="UP000799291"/>
    </source>
</evidence>
<organism evidence="2 3">
    <name type="scientific">Lentithecium fluviatile CBS 122367</name>
    <dbReference type="NCBI Taxonomy" id="1168545"/>
    <lineage>
        <taxon>Eukaryota</taxon>
        <taxon>Fungi</taxon>
        <taxon>Dikarya</taxon>
        <taxon>Ascomycota</taxon>
        <taxon>Pezizomycotina</taxon>
        <taxon>Dothideomycetes</taxon>
        <taxon>Pleosporomycetidae</taxon>
        <taxon>Pleosporales</taxon>
        <taxon>Massarineae</taxon>
        <taxon>Lentitheciaceae</taxon>
        <taxon>Lentithecium</taxon>
    </lineage>
</organism>
<accession>A0A6G1JKV5</accession>